<dbReference type="RefSeq" id="WP_117895066.1">
    <property type="nucleotide sequence ID" value="NZ_CATXGE010000058.1"/>
</dbReference>
<gene>
    <name evidence="1" type="primary">kdpF</name>
    <name evidence="1" type="ORF">DWY25_09660</name>
</gene>
<keyword evidence="2" id="KW-1185">Reference proteome</keyword>
<evidence type="ECO:0000313" key="2">
    <source>
        <dbReference type="Proteomes" id="UP000284178"/>
    </source>
</evidence>
<accession>A0A412G0V6</accession>
<comment type="caution">
    <text evidence="1">The sequence shown here is derived from an EMBL/GenBank/DDBJ whole genome shotgun (WGS) entry which is preliminary data.</text>
</comment>
<organism evidence="1 2">
    <name type="scientific">Holdemania filiformis</name>
    <dbReference type="NCBI Taxonomy" id="61171"/>
    <lineage>
        <taxon>Bacteria</taxon>
        <taxon>Bacillati</taxon>
        <taxon>Bacillota</taxon>
        <taxon>Erysipelotrichia</taxon>
        <taxon>Erysipelotrichales</taxon>
        <taxon>Erysipelotrichaceae</taxon>
        <taxon>Holdemania</taxon>
    </lineage>
</organism>
<dbReference type="Pfam" id="PF09604">
    <property type="entry name" value="Potass_KdpF"/>
    <property type="match status" value="1"/>
</dbReference>
<name>A0A412G0V6_9FIRM</name>
<dbReference type="GO" id="GO:0016787">
    <property type="term" value="F:hydrolase activity"/>
    <property type="evidence" value="ECO:0007669"/>
    <property type="project" value="UniProtKB-KW"/>
</dbReference>
<keyword evidence="1" id="KW-0378">Hydrolase</keyword>
<dbReference type="EC" id="3.6.3.12" evidence="1"/>
<proteinExistence type="predicted"/>
<protein>
    <submittedName>
        <fullName evidence="1">K(+)-transporting ATPase subunit F</fullName>
        <ecNumber evidence="1">3.6.3.12</ecNumber>
    </submittedName>
</protein>
<dbReference type="GO" id="GO:0005886">
    <property type="term" value="C:plasma membrane"/>
    <property type="evidence" value="ECO:0007669"/>
    <property type="project" value="InterPro"/>
</dbReference>
<dbReference type="InterPro" id="IPR011726">
    <property type="entry name" value="KdpF"/>
</dbReference>
<dbReference type="Proteomes" id="UP000284178">
    <property type="component" value="Unassembled WGS sequence"/>
</dbReference>
<dbReference type="EMBL" id="QRUP01000010">
    <property type="protein sequence ID" value="RGR74076.1"/>
    <property type="molecule type" value="Genomic_DNA"/>
</dbReference>
<reference evidence="1 2" key="1">
    <citation type="submission" date="2018-08" db="EMBL/GenBank/DDBJ databases">
        <title>A genome reference for cultivated species of the human gut microbiota.</title>
        <authorList>
            <person name="Zou Y."/>
            <person name="Xue W."/>
            <person name="Luo G."/>
        </authorList>
    </citation>
    <scope>NUCLEOTIDE SEQUENCE [LARGE SCALE GENOMIC DNA]</scope>
    <source>
        <strain evidence="1 2">AF24-29</strain>
    </source>
</reference>
<dbReference type="AlphaFoldDB" id="A0A412G0V6"/>
<evidence type="ECO:0000313" key="1">
    <source>
        <dbReference type="EMBL" id="RGR74076.1"/>
    </source>
</evidence>
<dbReference type="GO" id="GO:0008556">
    <property type="term" value="F:P-type potassium transmembrane transporter activity"/>
    <property type="evidence" value="ECO:0007669"/>
    <property type="project" value="InterPro"/>
</dbReference>
<dbReference type="NCBIfam" id="TIGR02115">
    <property type="entry name" value="potass_kdpF"/>
    <property type="match status" value="1"/>
</dbReference>
<sequence length="25" mass="2752">MMILAVVIAGLAVYLIYALVNPEKF</sequence>